<keyword evidence="5" id="KW-0813">Transport</keyword>
<keyword evidence="9" id="KW-1185">Reference proteome</keyword>
<evidence type="ECO:0000259" key="6">
    <source>
        <dbReference type="Pfam" id="PF02931"/>
    </source>
</evidence>
<dbReference type="InterPro" id="IPR006202">
    <property type="entry name" value="Neur_chan_lig-bd"/>
</dbReference>
<feature type="signal peptide" evidence="5">
    <location>
        <begin position="1"/>
        <end position="20"/>
    </location>
</feature>
<dbReference type="SUPFAM" id="SSF90112">
    <property type="entry name" value="Neurotransmitter-gated ion-channel transmembrane pore"/>
    <property type="match status" value="1"/>
</dbReference>
<dbReference type="CDD" id="cd19051">
    <property type="entry name" value="LGIC_TM_cation"/>
    <property type="match status" value="1"/>
</dbReference>
<dbReference type="InterPro" id="IPR018000">
    <property type="entry name" value="Neurotransmitter_ion_chnl_CS"/>
</dbReference>
<evidence type="ECO:0000313" key="9">
    <source>
        <dbReference type="Proteomes" id="UP001186944"/>
    </source>
</evidence>
<name>A0AA88YAT2_PINIB</name>
<feature type="transmembrane region" description="Helical" evidence="5">
    <location>
        <begin position="258"/>
        <end position="276"/>
    </location>
</feature>
<evidence type="ECO:0000256" key="1">
    <source>
        <dbReference type="ARBA" id="ARBA00004141"/>
    </source>
</evidence>
<dbReference type="Proteomes" id="UP001186944">
    <property type="component" value="Unassembled WGS sequence"/>
</dbReference>
<evidence type="ECO:0000313" key="8">
    <source>
        <dbReference type="EMBL" id="KAK3101393.1"/>
    </source>
</evidence>
<comment type="caution">
    <text evidence="8">The sequence shown here is derived from an EMBL/GenBank/DDBJ whole genome shotgun (WGS) entry which is preliminary data.</text>
</comment>
<keyword evidence="4 5" id="KW-0472">Membrane</keyword>
<keyword evidence="5" id="KW-0732">Signal</keyword>
<evidence type="ECO:0000256" key="2">
    <source>
        <dbReference type="ARBA" id="ARBA00022692"/>
    </source>
</evidence>
<evidence type="ECO:0000259" key="7">
    <source>
        <dbReference type="Pfam" id="PF02932"/>
    </source>
</evidence>
<dbReference type="InterPro" id="IPR038050">
    <property type="entry name" value="Neuro_actylchol_rec"/>
</dbReference>
<dbReference type="GO" id="GO:0005230">
    <property type="term" value="F:extracellular ligand-gated monoatomic ion channel activity"/>
    <property type="evidence" value="ECO:0007669"/>
    <property type="project" value="InterPro"/>
</dbReference>
<feature type="transmembrane region" description="Helical" evidence="5">
    <location>
        <begin position="390"/>
        <end position="409"/>
    </location>
</feature>
<dbReference type="InterPro" id="IPR006029">
    <property type="entry name" value="Neurotrans-gated_channel_TM"/>
</dbReference>
<sequence length="413" mass="47041">MVTQLFIFLVLMNGTFLAKGGKFIDIEKLYNDKLSGYNKHLRPIVDTFKPITIYCTFQLVAIKELDEVNGKLSVVGFFEVMWNDHRITWNPVAYNHTYMLDVPENEIWTPEITLANPYDQLNSLGKGFMSVMYFSDGTALWFPGDVLSISCPLDVTYYPFDTQTCTLQMVCWGTSVSQISLLTPTDKVKQDFYIEHGTWELLDTVSTNVTMDIPVIHLTLTIRRRSQFYTVNVILPVMFMVVLNILVFVLPVESGERISYSITVLLALAVFLTLVGENLPKTSKPMSILSYFLLADLILSAVICFGTIYGLNVYFRDDNENPVPLWLQRLVNSCRCRRKKSSVYNKASKAKKCKVDLIEKSTTKISDIAWVLEEPTKVTWKMVARWLDSGMMVTSVIVLVVLKTVFFAITMSS</sequence>
<evidence type="ECO:0000256" key="5">
    <source>
        <dbReference type="RuleBase" id="RU000687"/>
    </source>
</evidence>
<evidence type="ECO:0000256" key="4">
    <source>
        <dbReference type="ARBA" id="ARBA00023136"/>
    </source>
</evidence>
<comment type="similarity">
    <text evidence="5">Belongs to the ligand-gated ion channel (TC 1.A.9) family.</text>
</comment>
<dbReference type="AlphaFoldDB" id="A0AA88YAT2"/>
<dbReference type="FunFam" id="2.70.170.10:FF:000028">
    <property type="entry name" value="AcetylCholine Receptor"/>
    <property type="match status" value="1"/>
</dbReference>
<protein>
    <submittedName>
        <fullName evidence="8">Uncharacterized protein</fullName>
    </submittedName>
</protein>
<proteinExistence type="inferred from homology"/>
<reference evidence="8" key="1">
    <citation type="submission" date="2019-08" db="EMBL/GenBank/DDBJ databases">
        <title>The improved chromosome-level genome for the pearl oyster Pinctada fucata martensii using PacBio sequencing and Hi-C.</title>
        <authorList>
            <person name="Zheng Z."/>
        </authorList>
    </citation>
    <scope>NUCLEOTIDE SEQUENCE</scope>
    <source>
        <strain evidence="8">ZZ-2019</strain>
        <tissue evidence="8">Adductor muscle</tissue>
    </source>
</reference>
<gene>
    <name evidence="8" type="ORF">FSP39_003207</name>
</gene>
<dbReference type="GO" id="GO:0016020">
    <property type="term" value="C:membrane"/>
    <property type="evidence" value="ECO:0007669"/>
    <property type="project" value="UniProtKB-SubCell"/>
</dbReference>
<feature type="chain" id="PRO_5041515983" evidence="5">
    <location>
        <begin position="21"/>
        <end position="413"/>
    </location>
</feature>
<comment type="subcellular location">
    <subcellularLocation>
        <location evidence="1">Membrane</location>
        <topology evidence="1">Multi-pass membrane protein</topology>
    </subcellularLocation>
</comment>
<dbReference type="Pfam" id="PF02931">
    <property type="entry name" value="Neur_chan_LBD"/>
    <property type="match status" value="1"/>
</dbReference>
<dbReference type="PROSITE" id="PS00236">
    <property type="entry name" value="NEUROTR_ION_CHANNEL"/>
    <property type="match status" value="1"/>
</dbReference>
<dbReference type="Gene3D" id="1.20.58.390">
    <property type="entry name" value="Neurotransmitter-gated ion-channel transmembrane domain"/>
    <property type="match status" value="1"/>
</dbReference>
<dbReference type="EMBL" id="VSWD01000005">
    <property type="protein sequence ID" value="KAK3101393.1"/>
    <property type="molecule type" value="Genomic_DNA"/>
</dbReference>
<dbReference type="GO" id="GO:0004888">
    <property type="term" value="F:transmembrane signaling receptor activity"/>
    <property type="evidence" value="ECO:0007669"/>
    <property type="project" value="InterPro"/>
</dbReference>
<dbReference type="InterPro" id="IPR006201">
    <property type="entry name" value="Neur_channel"/>
</dbReference>
<dbReference type="Gene3D" id="2.70.170.10">
    <property type="entry name" value="Neurotransmitter-gated ion-channel ligand-binding domain"/>
    <property type="match status" value="1"/>
</dbReference>
<dbReference type="PANTHER" id="PTHR18945">
    <property type="entry name" value="NEUROTRANSMITTER GATED ION CHANNEL"/>
    <property type="match status" value="1"/>
</dbReference>
<feature type="transmembrane region" description="Helical" evidence="5">
    <location>
        <begin position="228"/>
        <end position="252"/>
    </location>
</feature>
<feature type="transmembrane region" description="Helical" evidence="5">
    <location>
        <begin position="288"/>
        <end position="311"/>
    </location>
</feature>
<keyword evidence="3 5" id="KW-1133">Transmembrane helix</keyword>
<accession>A0AA88YAT2</accession>
<keyword evidence="5" id="KW-0406">Ion transport</keyword>
<dbReference type="PRINTS" id="PR00252">
    <property type="entry name" value="NRIONCHANNEL"/>
</dbReference>
<feature type="domain" description="Neurotransmitter-gated ion-channel ligand-binding" evidence="6">
    <location>
        <begin position="27"/>
        <end position="225"/>
    </location>
</feature>
<organism evidence="8 9">
    <name type="scientific">Pinctada imbricata</name>
    <name type="common">Atlantic pearl-oyster</name>
    <name type="synonym">Pinctada martensii</name>
    <dbReference type="NCBI Taxonomy" id="66713"/>
    <lineage>
        <taxon>Eukaryota</taxon>
        <taxon>Metazoa</taxon>
        <taxon>Spiralia</taxon>
        <taxon>Lophotrochozoa</taxon>
        <taxon>Mollusca</taxon>
        <taxon>Bivalvia</taxon>
        <taxon>Autobranchia</taxon>
        <taxon>Pteriomorphia</taxon>
        <taxon>Pterioida</taxon>
        <taxon>Pterioidea</taxon>
        <taxon>Pteriidae</taxon>
        <taxon>Pinctada</taxon>
    </lineage>
</organism>
<dbReference type="CDD" id="cd18989">
    <property type="entry name" value="LGIC_ECD_cation"/>
    <property type="match status" value="1"/>
</dbReference>
<keyword evidence="5" id="KW-0407">Ion channel</keyword>
<evidence type="ECO:0000256" key="3">
    <source>
        <dbReference type="ARBA" id="ARBA00022989"/>
    </source>
</evidence>
<dbReference type="Pfam" id="PF02932">
    <property type="entry name" value="Neur_chan_memb"/>
    <property type="match status" value="1"/>
</dbReference>
<dbReference type="InterPro" id="IPR036734">
    <property type="entry name" value="Neur_chan_lig-bd_sf"/>
</dbReference>
<dbReference type="InterPro" id="IPR036719">
    <property type="entry name" value="Neuro-gated_channel_TM_sf"/>
</dbReference>
<feature type="domain" description="Neurotransmitter-gated ion-channel transmembrane" evidence="7">
    <location>
        <begin position="233"/>
        <end position="346"/>
    </location>
</feature>
<dbReference type="SUPFAM" id="SSF63712">
    <property type="entry name" value="Nicotinic receptor ligand binding domain-like"/>
    <property type="match status" value="1"/>
</dbReference>
<keyword evidence="2 5" id="KW-0812">Transmembrane</keyword>